<sequence>MDEFKEHLNIGKAKNLIIVPMSGLSRVVAETLRYSKTIGGDIIALYIYTDEVERKKIEDKWQSLDLGVPSHFIYSPYRSIVRPILSYVSELEMQKCNYHYITVVIPEFETAKWWHRLLHNQTGWILRTLLILRENVIVSTVPYHMKK</sequence>
<reference evidence="1" key="1">
    <citation type="submission" date="2019-08" db="EMBL/GenBank/DDBJ databases">
        <authorList>
            <person name="Kucharzyk K."/>
            <person name="Murdoch R.W."/>
            <person name="Higgins S."/>
            <person name="Loffler F."/>
        </authorList>
    </citation>
    <scope>NUCLEOTIDE SEQUENCE</scope>
</reference>
<organism evidence="1">
    <name type="scientific">bioreactor metagenome</name>
    <dbReference type="NCBI Taxonomy" id="1076179"/>
    <lineage>
        <taxon>unclassified sequences</taxon>
        <taxon>metagenomes</taxon>
        <taxon>ecological metagenomes</taxon>
    </lineage>
</organism>
<accession>A0A645IY42</accession>
<proteinExistence type="predicted"/>
<dbReference type="PANTHER" id="PTHR47704:SF1">
    <property type="entry name" value="POTASSIUM TRANSPORTER KIMA"/>
    <property type="match status" value="1"/>
</dbReference>
<evidence type="ECO:0000313" key="1">
    <source>
        <dbReference type="EMBL" id="MPN56251.1"/>
    </source>
</evidence>
<comment type="caution">
    <text evidence="1">The sequence shown here is derived from an EMBL/GenBank/DDBJ whole genome shotgun (WGS) entry which is preliminary data.</text>
</comment>
<dbReference type="PANTHER" id="PTHR47704">
    <property type="entry name" value="POTASSIUM TRANSPORTER KIMA"/>
    <property type="match status" value="1"/>
</dbReference>
<name>A0A645IY42_9ZZZZ</name>
<dbReference type="AlphaFoldDB" id="A0A645IY42"/>
<protein>
    <submittedName>
        <fullName evidence="1">Uncharacterized protein</fullName>
    </submittedName>
</protein>
<dbReference type="EMBL" id="VSSQ01126377">
    <property type="protein sequence ID" value="MPN56251.1"/>
    <property type="molecule type" value="Genomic_DNA"/>
</dbReference>
<gene>
    <name evidence="1" type="ORF">SDC9_203937</name>
</gene>
<dbReference type="InterPro" id="IPR053153">
    <property type="entry name" value="APC_K+_Transporter"/>
</dbReference>